<proteinExistence type="predicted"/>
<dbReference type="Proteomes" id="UP000034764">
    <property type="component" value="Unassembled WGS sequence"/>
</dbReference>
<sequence length="122" mass="13484">MEVFWRNKHKRAEILDAIEKDAAIRLGNTDPESGILIGNSHVFVNPPDYGIDGYSLTVNDLRVMLRMLEAPIICDGCNVKPPFEHRCHGNRSVIAGEHTGQTCECKDCHLATGSSLEVPLVD</sequence>
<accession>A0A0G0PED6</accession>
<organism evidence="1 2">
    <name type="scientific">Candidatus Yanofskybacteria bacterium GW2011_GWD2_39_48</name>
    <dbReference type="NCBI Taxonomy" id="1619031"/>
    <lineage>
        <taxon>Bacteria</taxon>
        <taxon>Candidatus Yanofskyibacteriota</taxon>
    </lineage>
</organism>
<name>A0A0G0PED6_9BACT</name>
<evidence type="ECO:0000313" key="2">
    <source>
        <dbReference type="Proteomes" id="UP000034764"/>
    </source>
</evidence>
<protein>
    <submittedName>
        <fullName evidence="1">Uncharacterized protein</fullName>
    </submittedName>
</protein>
<dbReference type="EMBL" id="LBXD01000014">
    <property type="protein sequence ID" value="KKR23531.1"/>
    <property type="molecule type" value="Genomic_DNA"/>
</dbReference>
<dbReference type="AlphaFoldDB" id="A0A0G0PED6"/>
<gene>
    <name evidence="1" type="ORF">UT53_C0014G0004</name>
</gene>
<reference evidence="1 2" key="1">
    <citation type="journal article" date="2015" name="Nature">
        <title>rRNA introns, odd ribosomes, and small enigmatic genomes across a large radiation of phyla.</title>
        <authorList>
            <person name="Brown C.T."/>
            <person name="Hug L.A."/>
            <person name="Thomas B.C."/>
            <person name="Sharon I."/>
            <person name="Castelle C.J."/>
            <person name="Singh A."/>
            <person name="Wilkins M.J."/>
            <person name="Williams K.H."/>
            <person name="Banfield J.F."/>
        </authorList>
    </citation>
    <scope>NUCLEOTIDE SEQUENCE [LARGE SCALE GENOMIC DNA]</scope>
</reference>
<comment type="caution">
    <text evidence="1">The sequence shown here is derived from an EMBL/GenBank/DDBJ whole genome shotgun (WGS) entry which is preliminary data.</text>
</comment>
<evidence type="ECO:0000313" key="1">
    <source>
        <dbReference type="EMBL" id="KKR23531.1"/>
    </source>
</evidence>